<comment type="caution">
    <text evidence="1">The sequence shown here is derived from an EMBL/GenBank/DDBJ whole genome shotgun (WGS) entry which is preliminary data.</text>
</comment>
<reference evidence="1 2" key="1">
    <citation type="submission" date="2021-03" db="EMBL/GenBank/DDBJ databases">
        <authorList>
            <person name="Shang D.-D."/>
            <person name="Du Z.-J."/>
            <person name="Chen G.-J."/>
        </authorList>
    </citation>
    <scope>NUCLEOTIDE SEQUENCE [LARGE SCALE GENOMIC DNA]</scope>
    <source>
        <strain evidence="1 2">F2608</strain>
    </source>
</reference>
<dbReference type="Proteomes" id="UP000664161">
    <property type="component" value="Unassembled WGS sequence"/>
</dbReference>
<dbReference type="AlphaFoldDB" id="A0AAW4IL32"/>
<dbReference type="RefSeq" id="WP_075102646.1">
    <property type="nucleotide sequence ID" value="NZ_JAGBKN010000001.1"/>
</dbReference>
<evidence type="ECO:0000313" key="1">
    <source>
        <dbReference type="EMBL" id="MBO1515886.1"/>
    </source>
</evidence>
<dbReference type="EMBL" id="JAGBKN010000001">
    <property type="protein sequence ID" value="MBO1515886.1"/>
    <property type="molecule type" value="Genomic_DNA"/>
</dbReference>
<organism evidence="1 2">
    <name type="scientific">Psychrobacter halodurans</name>
    <dbReference type="NCBI Taxonomy" id="2818439"/>
    <lineage>
        <taxon>Bacteria</taxon>
        <taxon>Pseudomonadati</taxon>
        <taxon>Pseudomonadota</taxon>
        <taxon>Gammaproteobacteria</taxon>
        <taxon>Moraxellales</taxon>
        <taxon>Moraxellaceae</taxon>
        <taxon>Psychrobacter</taxon>
    </lineage>
</organism>
<evidence type="ECO:0000313" key="2">
    <source>
        <dbReference type="Proteomes" id="UP000664161"/>
    </source>
</evidence>
<protein>
    <submittedName>
        <fullName evidence="1">Uncharacterized protein</fullName>
    </submittedName>
</protein>
<keyword evidence="2" id="KW-1185">Reference proteome</keyword>
<proteinExistence type="predicted"/>
<accession>A0AAW4IL32</accession>
<name>A0AAW4IL32_9GAMM</name>
<sequence length="73" mass="8390">MSLIKYKNSNVSYFSKTAIIVNCVCVMKSKAARRYKALIYTQRWRHFGSQTSTSTNSFSGSVRWFLSGVDYDC</sequence>
<gene>
    <name evidence="1" type="ORF">J3491_00880</name>
</gene>